<dbReference type="Proteomes" id="UP000054032">
    <property type="component" value="Unassembled WGS sequence"/>
</dbReference>
<dbReference type="PANTHER" id="PTHR34818">
    <property type="entry name" value="PROTEIN BLI-3"/>
    <property type="match status" value="1"/>
</dbReference>
<dbReference type="HOGENOM" id="CLU_091428_0_1_1"/>
<dbReference type="KEGG" id="bor:COCMIDRAFT_83880"/>
<feature type="region of interest" description="Disordered" evidence="1">
    <location>
        <begin position="1"/>
        <end position="26"/>
    </location>
</feature>
<evidence type="ECO:0000256" key="1">
    <source>
        <dbReference type="SAM" id="MobiDB-lite"/>
    </source>
</evidence>
<dbReference type="InterPro" id="IPR012349">
    <property type="entry name" value="Split_barrel_FMN-bd"/>
</dbReference>
<evidence type="ECO:0000313" key="3">
    <source>
        <dbReference type="EMBL" id="EUC49691.1"/>
    </source>
</evidence>
<dbReference type="RefSeq" id="XP_007683791.1">
    <property type="nucleotide sequence ID" value="XM_007685601.1"/>
</dbReference>
<dbReference type="InterPro" id="IPR052917">
    <property type="entry name" value="Stress-Dev_Protein"/>
</dbReference>
<dbReference type="Gene3D" id="2.30.110.10">
    <property type="entry name" value="Electron Transport, Fmn-binding Protein, Chain A"/>
    <property type="match status" value="1"/>
</dbReference>
<name>W7A0W9_COCMI</name>
<organism evidence="3 4">
    <name type="scientific">Bipolaris oryzae ATCC 44560</name>
    <dbReference type="NCBI Taxonomy" id="930090"/>
    <lineage>
        <taxon>Eukaryota</taxon>
        <taxon>Fungi</taxon>
        <taxon>Dikarya</taxon>
        <taxon>Ascomycota</taxon>
        <taxon>Pezizomycotina</taxon>
        <taxon>Dothideomycetes</taxon>
        <taxon>Pleosporomycetidae</taxon>
        <taxon>Pleosporales</taxon>
        <taxon>Pleosporineae</taxon>
        <taxon>Pleosporaceae</taxon>
        <taxon>Bipolaris</taxon>
    </lineage>
</organism>
<evidence type="ECO:0000259" key="2">
    <source>
        <dbReference type="Pfam" id="PF16242"/>
    </source>
</evidence>
<gene>
    <name evidence="3" type="ORF">COCMIDRAFT_83880</name>
</gene>
<dbReference type="GeneID" id="19126349"/>
<reference evidence="3 4" key="1">
    <citation type="journal article" date="2013" name="PLoS Genet.">
        <title>Comparative genome structure, secondary metabolite, and effector coding capacity across Cochliobolus pathogens.</title>
        <authorList>
            <person name="Condon B.J."/>
            <person name="Leng Y."/>
            <person name="Wu D."/>
            <person name="Bushley K.E."/>
            <person name="Ohm R.A."/>
            <person name="Otillar R."/>
            <person name="Martin J."/>
            <person name="Schackwitz W."/>
            <person name="Grimwood J."/>
            <person name="MohdZainudin N."/>
            <person name="Xue C."/>
            <person name="Wang R."/>
            <person name="Manning V.A."/>
            <person name="Dhillon B."/>
            <person name="Tu Z.J."/>
            <person name="Steffenson B.J."/>
            <person name="Salamov A."/>
            <person name="Sun H."/>
            <person name="Lowry S."/>
            <person name="LaButti K."/>
            <person name="Han J."/>
            <person name="Copeland A."/>
            <person name="Lindquist E."/>
            <person name="Barry K."/>
            <person name="Schmutz J."/>
            <person name="Baker S.E."/>
            <person name="Ciuffetti L.M."/>
            <person name="Grigoriev I.V."/>
            <person name="Zhong S."/>
            <person name="Turgeon B.G."/>
        </authorList>
    </citation>
    <scope>NUCLEOTIDE SEQUENCE [LARGE SCALE GENOMIC DNA]</scope>
    <source>
        <strain evidence="3 4">ATCC 44560</strain>
    </source>
</reference>
<dbReference type="EMBL" id="KI963929">
    <property type="protein sequence ID" value="EUC49691.1"/>
    <property type="molecule type" value="Genomic_DNA"/>
</dbReference>
<keyword evidence="4" id="KW-1185">Reference proteome</keyword>
<dbReference type="Pfam" id="PF16242">
    <property type="entry name" value="Pyrid_ox_like"/>
    <property type="match status" value="1"/>
</dbReference>
<sequence length="204" mass="22243">MPEQLKASEVNSKTDPSVAKQYDEETPKDQQIKEFFQLVDGKKICMLNTFRDGVGPVGRSMALARRDGPNLLFLSNTHSQKFSDLAQNKQVQVTIQDTKSQDWASITGTATTCSNSDPRIKEVWSRGAAAWFGDLGDGVHDGGPDDPRMALIEVKSEYVVYYLAETGVLGYVKEVVVANVGGGVAKTGALREIKGGDLERARSM</sequence>
<evidence type="ECO:0000313" key="4">
    <source>
        <dbReference type="Proteomes" id="UP000054032"/>
    </source>
</evidence>
<protein>
    <recommendedName>
        <fullName evidence="2">General stress protein FMN-binding split barrel domain-containing protein</fullName>
    </recommendedName>
</protein>
<dbReference type="OrthoDB" id="434253at2759"/>
<dbReference type="AlphaFoldDB" id="W7A0W9"/>
<dbReference type="STRING" id="930090.W7A0W9"/>
<feature type="domain" description="General stress protein FMN-binding split barrel" evidence="2">
    <location>
        <begin position="31"/>
        <end position="182"/>
    </location>
</feature>
<dbReference type="eggNOG" id="ENOG502SK2T">
    <property type="taxonomic scope" value="Eukaryota"/>
</dbReference>
<dbReference type="InterPro" id="IPR038725">
    <property type="entry name" value="YdaG_split_barrel_FMN-bd"/>
</dbReference>
<dbReference type="SUPFAM" id="SSF50475">
    <property type="entry name" value="FMN-binding split barrel"/>
    <property type="match status" value="1"/>
</dbReference>
<dbReference type="PANTHER" id="PTHR34818:SF1">
    <property type="entry name" value="PROTEIN BLI-3"/>
    <property type="match status" value="1"/>
</dbReference>
<proteinExistence type="predicted"/>
<accession>W7A0W9</accession>